<dbReference type="Pfam" id="PF03321">
    <property type="entry name" value="GH3"/>
    <property type="match status" value="1"/>
</dbReference>
<protein>
    <submittedName>
        <fullName evidence="3">GH3 auxin-responsive promoter family protein</fullName>
    </submittedName>
</protein>
<keyword evidence="4" id="KW-1185">Reference proteome</keyword>
<sequence>MAIFGSIIKSLIDLKESLTPGGEPNKDQEEVLRTLLKKAKDTAFGKHYEFEKILTSEDIRKSFAETIPYFDYNKIDREWWHKYQEGEENVTWPGKPPYFALSSGTTGKGSKRIPVTDDMLESIRKAGIKQISALSNFDLPPDFFEKEIMMLGSSTDLQNEGSHREGEISGISASNIPFWFRSYYKPGEEISKIDEWDERVQKIAENARNWDIGALSGIPSWMELMLKKVIEYNNLENIHEIWPNLQVYASGGVAFEPYEKSFEKLWGRPVQVIDTYLASEGFLAIQNRPETHAMKLILDNGVYFEFVPFKPEYINQDGSITDDAPAISLAEVREEEEYVLLISTVSGAWRYIIGDTIKFTDKEKYEIRITGRTKFFLNVVGSQLSVNKMNDAVKDLENQFDMRIPEFVVAAKRGEDGEYYHYWYLGTEDKKNEVQLAEALDSSLQEANKNYKVARSKALKGVKVNLVDPHMFHEWNAVNKKKGGQVKMEKVMNEEKFDEWEAFVKDNQERG</sequence>
<feature type="domain" description="GH3 middle" evidence="1">
    <location>
        <begin position="296"/>
        <end position="362"/>
    </location>
</feature>
<dbReference type="RefSeq" id="WP_240100760.1">
    <property type="nucleotide sequence ID" value="NZ_JAJSON010000030.1"/>
</dbReference>
<dbReference type="GO" id="GO:0016881">
    <property type="term" value="F:acid-amino acid ligase activity"/>
    <property type="evidence" value="ECO:0007669"/>
    <property type="project" value="TreeGrafter"/>
</dbReference>
<dbReference type="InterPro" id="IPR055377">
    <property type="entry name" value="GH3_M"/>
</dbReference>
<dbReference type="Pfam" id="PF23572">
    <property type="entry name" value="GH3_C"/>
    <property type="match status" value="1"/>
</dbReference>
<organism evidence="3 4">
    <name type="scientific">Christiangramia crocea</name>
    <dbReference type="NCBI Taxonomy" id="2904124"/>
    <lineage>
        <taxon>Bacteria</taxon>
        <taxon>Pseudomonadati</taxon>
        <taxon>Bacteroidota</taxon>
        <taxon>Flavobacteriia</taxon>
        <taxon>Flavobacteriales</taxon>
        <taxon>Flavobacteriaceae</taxon>
        <taxon>Christiangramia</taxon>
    </lineage>
</organism>
<dbReference type="PANTHER" id="PTHR31901:SF9">
    <property type="entry name" value="GH3 DOMAIN-CONTAINING PROTEIN"/>
    <property type="match status" value="1"/>
</dbReference>
<dbReference type="PANTHER" id="PTHR31901">
    <property type="entry name" value="GH3 DOMAIN-CONTAINING PROTEIN"/>
    <property type="match status" value="1"/>
</dbReference>
<reference evidence="3" key="1">
    <citation type="submission" date="2021-12" db="EMBL/GenBank/DDBJ databases">
        <title>Description of Gramella crocea sp. nov., a new bacterium isolated from activated sludge.</title>
        <authorList>
            <person name="Zhang X."/>
        </authorList>
    </citation>
    <scope>NUCLEOTIDE SEQUENCE</scope>
    <source>
        <strain evidence="3">YB25</strain>
    </source>
</reference>
<dbReference type="InterPro" id="IPR004993">
    <property type="entry name" value="GH3"/>
</dbReference>
<feature type="domain" description="GH3 C-terminal" evidence="2">
    <location>
        <begin position="390"/>
        <end position="495"/>
    </location>
</feature>
<gene>
    <name evidence="3" type="ORF">LU635_16835</name>
</gene>
<proteinExistence type="predicted"/>
<evidence type="ECO:0000259" key="2">
    <source>
        <dbReference type="Pfam" id="PF23572"/>
    </source>
</evidence>
<evidence type="ECO:0000313" key="4">
    <source>
        <dbReference type="Proteomes" id="UP001139344"/>
    </source>
</evidence>
<dbReference type="EMBL" id="JAJSON010000030">
    <property type="protein sequence ID" value="MCG9973320.1"/>
    <property type="molecule type" value="Genomic_DNA"/>
</dbReference>
<evidence type="ECO:0000313" key="3">
    <source>
        <dbReference type="EMBL" id="MCG9973320.1"/>
    </source>
</evidence>
<accession>A0A9X2A7R6</accession>
<dbReference type="InterPro" id="IPR055378">
    <property type="entry name" value="GH3_C"/>
</dbReference>
<dbReference type="AlphaFoldDB" id="A0A9X2A7R6"/>
<dbReference type="Pfam" id="PF23571">
    <property type="entry name" value="GH3_M"/>
    <property type="match status" value="1"/>
</dbReference>
<evidence type="ECO:0000259" key="1">
    <source>
        <dbReference type="Pfam" id="PF23571"/>
    </source>
</evidence>
<dbReference type="Gene3D" id="3.40.50.12780">
    <property type="entry name" value="N-terminal domain of ligase-like"/>
    <property type="match status" value="1"/>
</dbReference>
<name>A0A9X2A7R6_9FLAO</name>
<dbReference type="InterPro" id="IPR042099">
    <property type="entry name" value="ANL_N_sf"/>
</dbReference>
<comment type="caution">
    <text evidence="3">The sequence shown here is derived from an EMBL/GenBank/DDBJ whole genome shotgun (WGS) entry which is preliminary data.</text>
</comment>
<dbReference type="Proteomes" id="UP001139344">
    <property type="component" value="Unassembled WGS sequence"/>
</dbReference>
<dbReference type="GO" id="GO:0005737">
    <property type="term" value="C:cytoplasm"/>
    <property type="evidence" value="ECO:0007669"/>
    <property type="project" value="TreeGrafter"/>
</dbReference>